<dbReference type="EMBL" id="JAUEMJ010000016">
    <property type="protein sequence ID" value="MDN3243749.1"/>
    <property type="molecule type" value="Genomic_DNA"/>
</dbReference>
<proteinExistence type="predicted"/>
<evidence type="ECO:0000313" key="2">
    <source>
        <dbReference type="EMBL" id="MDN3243749.1"/>
    </source>
</evidence>
<gene>
    <name evidence="1" type="ORF">QWI33_26900</name>
    <name evidence="2" type="ORF">QWI33_28830</name>
</gene>
<dbReference type="RefSeq" id="WP_289959779.1">
    <property type="nucleotide sequence ID" value="NZ_JAUEMJ010000012.1"/>
</dbReference>
<sequence length="60" mass="6310">MFTWLGRPRAGRSTLCARYRAATASRHAGHGSRESDEAAFIHGTVIDADGGRTGVAVLPA</sequence>
<accession>A0ABT7YXN7</accession>
<protein>
    <submittedName>
        <fullName evidence="1">Uncharacterized protein</fullName>
    </submittedName>
</protein>
<comment type="caution">
    <text evidence="1">The sequence shown here is derived from an EMBL/GenBank/DDBJ whole genome shotgun (WGS) entry which is preliminary data.</text>
</comment>
<dbReference type="EMBL" id="JAUEMJ010000012">
    <property type="protein sequence ID" value="MDN3243374.1"/>
    <property type="molecule type" value="Genomic_DNA"/>
</dbReference>
<dbReference type="Proteomes" id="UP001171902">
    <property type="component" value="Unassembled WGS sequence"/>
</dbReference>
<keyword evidence="3" id="KW-1185">Reference proteome</keyword>
<evidence type="ECO:0000313" key="1">
    <source>
        <dbReference type="EMBL" id="MDN3243374.1"/>
    </source>
</evidence>
<reference evidence="1" key="1">
    <citation type="submission" date="2023-06" db="EMBL/GenBank/DDBJ databases">
        <title>Gycomyces niveus sp.nov., a novel actinomycete isolated from soil in Shouguang.</title>
        <authorList>
            <person name="Yang X."/>
            <person name="Zhao J."/>
        </authorList>
    </citation>
    <scope>NUCLEOTIDE SEQUENCE</scope>
    <source>
        <strain evidence="1">NEAU C2</strain>
    </source>
</reference>
<evidence type="ECO:0000313" key="3">
    <source>
        <dbReference type="Proteomes" id="UP001171902"/>
    </source>
</evidence>
<name>A0ABT7YXN7_9ACTN</name>
<organism evidence="1 3">
    <name type="scientific">Glycomyces tritici</name>
    <dbReference type="NCBI Taxonomy" id="2665176"/>
    <lineage>
        <taxon>Bacteria</taxon>
        <taxon>Bacillati</taxon>
        <taxon>Actinomycetota</taxon>
        <taxon>Actinomycetes</taxon>
        <taxon>Glycomycetales</taxon>
        <taxon>Glycomycetaceae</taxon>
        <taxon>Glycomyces</taxon>
    </lineage>
</organism>